<feature type="compositionally biased region" description="Low complexity" evidence="6">
    <location>
        <begin position="624"/>
        <end position="639"/>
    </location>
</feature>
<dbReference type="SMART" id="SM00353">
    <property type="entry name" value="HLH"/>
    <property type="match status" value="1"/>
</dbReference>
<keyword evidence="4" id="KW-0804">Transcription</keyword>
<dbReference type="GO" id="GO:0005634">
    <property type="term" value="C:nucleus"/>
    <property type="evidence" value="ECO:0007669"/>
    <property type="project" value="UniProtKB-SubCell"/>
</dbReference>
<feature type="compositionally biased region" description="Polar residues" evidence="6">
    <location>
        <begin position="432"/>
        <end position="441"/>
    </location>
</feature>
<evidence type="ECO:0000313" key="8">
    <source>
        <dbReference type="EMBL" id="KAG0585278.1"/>
    </source>
</evidence>
<feature type="region of interest" description="Disordered" evidence="6">
    <location>
        <begin position="804"/>
        <end position="826"/>
    </location>
</feature>
<dbReference type="GO" id="GO:0003700">
    <property type="term" value="F:DNA-binding transcription factor activity"/>
    <property type="evidence" value="ECO:0007669"/>
    <property type="project" value="InterPro"/>
</dbReference>
<accession>A0A8T0IRK8</accession>
<dbReference type="Gene3D" id="4.10.280.10">
    <property type="entry name" value="Helix-loop-helix DNA-binding domain"/>
    <property type="match status" value="1"/>
</dbReference>
<evidence type="ECO:0000256" key="1">
    <source>
        <dbReference type="ARBA" id="ARBA00004123"/>
    </source>
</evidence>
<evidence type="ECO:0000256" key="6">
    <source>
        <dbReference type="SAM" id="MobiDB-lite"/>
    </source>
</evidence>
<feature type="compositionally biased region" description="Polar residues" evidence="6">
    <location>
        <begin position="485"/>
        <end position="495"/>
    </location>
</feature>
<dbReference type="PANTHER" id="PTHR45914">
    <property type="entry name" value="TRANSCRIPTION FACTOR HEC3-RELATED"/>
    <property type="match status" value="1"/>
</dbReference>
<sequence length="826" mass="89112">MDDGAFWGACDPQPMQQVGIFSGPDNQGNLLCHTESPYPQYWGAEPWTPSRPDEIHDIGSMSSSLVDTSSILSFDQTVLNLPVPGDAVHDFSPGNSRFSQHEQWGPNLGSADLYPTHDVQEILSNPFLQFSSPALPMPHLPQEYNINKSFGTVTSIQPNRPVTSSNAPPSQYGGPSMVSNNRAVTSMNSPMSQYGSSPVQNSMAMFAPTIPRGIVNTPGLGGGMNSNIGLMHLPKRHNTPSLAPKTGGDVTSSDVGSGSGSGIATVAGASTFTVNQKSNASVLMPLADSSHMHKMDIACEDPKIASFNPGPYVNNARVVPTQKQQHDQQDSNRMWGDSSLGKSSSVPIPNMGHRHQQAMSNSSPVTSLGFDHRHQQAVSNSSPITNFGIDQRHQQALNNSSPVTNMGLEQRRQQAMSNSSPVTNMGIEQRRQQAMSNSSPATHFGIEQRPKPPTVSSPIQIVGFEPKQQHQRLPSSSPIPGMSFDQRQQQSMNSPSPTPSLAFEQRQQPAVSTSPPLSNLSFEPRQPHQQPLSNPAPVSALVFEPRRQQTNLTSNAASVPNLSRQQPPASNPRSSIPDSGESAPKWPALRMAGGLGGSSGLPSSEKAPMMMQQPETGTLKCALPRSSSANTSPAANPVNKRPLYPDDSKNQGGSMTKKPLNKWQGAAGCSRLEEISNAAHQKVTQTTGGRALGPALNTNLKPRARQGSANDPQSIAARVRRERISERLKVLQALIPNGDKVDMVTMLEKAINYVRCLELQIRMLKNDSLWPKALGPLPNTLQELLELAGPEFQDDKDPEEILEKTTKKTVPEVIEFDGNQPSADKE</sequence>
<dbReference type="PANTHER" id="PTHR45914:SF59">
    <property type="entry name" value="TRANSCRIPTION FACTOR BHLH83-LIKE"/>
    <property type="match status" value="1"/>
</dbReference>
<reference evidence="8" key="1">
    <citation type="submission" date="2020-06" db="EMBL/GenBank/DDBJ databases">
        <title>WGS assembly of Ceratodon purpureus strain R40.</title>
        <authorList>
            <person name="Carey S.B."/>
            <person name="Jenkins J."/>
            <person name="Shu S."/>
            <person name="Lovell J.T."/>
            <person name="Sreedasyam A."/>
            <person name="Maumus F."/>
            <person name="Tiley G.P."/>
            <person name="Fernandez-Pozo N."/>
            <person name="Barry K."/>
            <person name="Chen C."/>
            <person name="Wang M."/>
            <person name="Lipzen A."/>
            <person name="Daum C."/>
            <person name="Saski C.A."/>
            <person name="Payton A.C."/>
            <person name="Mcbreen J.C."/>
            <person name="Conrad R.E."/>
            <person name="Kollar L.M."/>
            <person name="Olsson S."/>
            <person name="Huttunen S."/>
            <person name="Landis J.B."/>
            <person name="Wickett N.J."/>
            <person name="Johnson M.G."/>
            <person name="Rensing S.A."/>
            <person name="Grimwood J."/>
            <person name="Schmutz J."/>
            <person name="Mcdaniel S.F."/>
        </authorList>
    </citation>
    <scope>NUCLEOTIDE SEQUENCE</scope>
    <source>
        <strain evidence="8">R40</strain>
    </source>
</reference>
<dbReference type="EMBL" id="CM026422">
    <property type="protein sequence ID" value="KAG0585278.1"/>
    <property type="molecule type" value="Genomic_DNA"/>
</dbReference>
<feature type="domain" description="BHLH" evidence="7">
    <location>
        <begin position="708"/>
        <end position="757"/>
    </location>
</feature>
<evidence type="ECO:0000313" key="9">
    <source>
        <dbReference type="Proteomes" id="UP000822688"/>
    </source>
</evidence>
<dbReference type="GO" id="GO:0003677">
    <property type="term" value="F:DNA binding"/>
    <property type="evidence" value="ECO:0007669"/>
    <property type="project" value="UniProtKB-KW"/>
</dbReference>
<feature type="region of interest" description="Disordered" evidence="6">
    <location>
        <begin position="429"/>
        <end position="536"/>
    </location>
</feature>
<dbReference type="InterPro" id="IPR011598">
    <property type="entry name" value="bHLH_dom"/>
</dbReference>
<dbReference type="AlphaFoldDB" id="A0A8T0IRK8"/>
<dbReference type="Proteomes" id="UP000822688">
    <property type="component" value="Chromosome 2"/>
</dbReference>
<dbReference type="InterPro" id="IPR036638">
    <property type="entry name" value="HLH_DNA-bd_sf"/>
</dbReference>
<evidence type="ECO:0000256" key="4">
    <source>
        <dbReference type="ARBA" id="ARBA00023163"/>
    </source>
</evidence>
<keyword evidence="5" id="KW-0539">Nucleus</keyword>
<dbReference type="SUPFAM" id="SSF47459">
    <property type="entry name" value="HLH, helix-loop-helix DNA-binding domain"/>
    <property type="match status" value="1"/>
</dbReference>
<evidence type="ECO:0000259" key="7">
    <source>
        <dbReference type="PROSITE" id="PS50888"/>
    </source>
</evidence>
<proteinExistence type="predicted"/>
<dbReference type="GO" id="GO:0046983">
    <property type="term" value="F:protein dimerization activity"/>
    <property type="evidence" value="ECO:0007669"/>
    <property type="project" value="InterPro"/>
</dbReference>
<name>A0A8T0IRK8_CERPU</name>
<feature type="region of interest" description="Disordered" evidence="6">
    <location>
        <begin position="155"/>
        <end position="175"/>
    </location>
</feature>
<keyword evidence="3" id="KW-0238">DNA-binding</keyword>
<feature type="compositionally biased region" description="Polar residues" evidence="6">
    <location>
        <begin position="155"/>
        <end position="169"/>
    </location>
</feature>
<protein>
    <recommendedName>
        <fullName evidence="7">BHLH domain-containing protein</fullName>
    </recommendedName>
</protein>
<evidence type="ECO:0000256" key="5">
    <source>
        <dbReference type="ARBA" id="ARBA00023242"/>
    </source>
</evidence>
<dbReference type="InterPro" id="IPR045843">
    <property type="entry name" value="IND-like"/>
</dbReference>
<dbReference type="FunFam" id="4.10.280.10:FF:000046">
    <property type="entry name" value="Transcription factor bHLH83"/>
    <property type="match status" value="1"/>
</dbReference>
<feature type="compositionally biased region" description="Polar residues" evidence="6">
    <location>
        <begin position="505"/>
        <end position="533"/>
    </location>
</feature>
<evidence type="ECO:0000256" key="3">
    <source>
        <dbReference type="ARBA" id="ARBA00023125"/>
    </source>
</evidence>
<feature type="compositionally biased region" description="Polar residues" evidence="6">
    <location>
        <begin position="552"/>
        <end position="577"/>
    </location>
</feature>
<comment type="subcellular location">
    <subcellularLocation>
        <location evidence="1">Nucleus</location>
    </subcellularLocation>
</comment>
<feature type="region of interest" description="Disordered" evidence="6">
    <location>
        <begin position="552"/>
        <end position="661"/>
    </location>
</feature>
<comment type="caution">
    <text evidence="8">The sequence shown here is derived from an EMBL/GenBank/DDBJ whole genome shotgun (WGS) entry which is preliminary data.</text>
</comment>
<dbReference type="GO" id="GO:0048766">
    <property type="term" value="P:root hair initiation"/>
    <property type="evidence" value="ECO:0007669"/>
    <property type="project" value="UniProtKB-ARBA"/>
</dbReference>
<keyword evidence="9" id="KW-1185">Reference proteome</keyword>
<dbReference type="OrthoDB" id="687495at2759"/>
<evidence type="ECO:0000256" key="2">
    <source>
        <dbReference type="ARBA" id="ARBA00023015"/>
    </source>
</evidence>
<dbReference type="CDD" id="cd11454">
    <property type="entry name" value="bHLH_AtIND_like"/>
    <property type="match status" value="1"/>
</dbReference>
<dbReference type="PROSITE" id="PS50888">
    <property type="entry name" value="BHLH"/>
    <property type="match status" value="1"/>
</dbReference>
<organism evidence="8 9">
    <name type="scientific">Ceratodon purpureus</name>
    <name type="common">Fire moss</name>
    <name type="synonym">Dicranum purpureum</name>
    <dbReference type="NCBI Taxonomy" id="3225"/>
    <lineage>
        <taxon>Eukaryota</taxon>
        <taxon>Viridiplantae</taxon>
        <taxon>Streptophyta</taxon>
        <taxon>Embryophyta</taxon>
        <taxon>Bryophyta</taxon>
        <taxon>Bryophytina</taxon>
        <taxon>Bryopsida</taxon>
        <taxon>Dicranidae</taxon>
        <taxon>Pseudoditrichales</taxon>
        <taxon>Ditrichaceae</taxon>
        <taxon>Ceratodon</taxon>
    </lineage>
</organism>
<dbReference type="Pfam" id="PF00010">
    <property type="entry name" value="HLH"/>
    <property type="match status" value="1"/>
</dbReference>
<gene>
    <name evidence="8" type="ORF">KC19_2G000400</name>
</gene>
<keyword evidence="2" id="KW-0805">Transcription regulation</keyword>